<organism evidence="2 3">
    <name type="scientific">Senna tora</name>
    <dbReference type="NCBI Taxonomy" id="362788"/>
    <lineage>
        <taxon>Eukaryota</taxon>
        <taxon>Viridiplantae</taxon>
        <taxon>Streptophyta</taxon>
        <taxon>Embryophyta</taxon>
        <taxon>Tracheophyta</taxon>
        <taxon>Spermatophyta</taxon>
        <taxon>Magnoliopsida</taxon>
        <taxon>eudicotyledons</taxon>
        <taxon>Gunneridae</taxon>
        <taxon>Pentapetalae</taxon>
        <taxon>rosids</taxon>
        <taxon>fabids</taxon>
        <taxon>Fabales</taxon>
        <taxon>Fabaceae</taxon>
        <taxon>Caesalpinioideae</taxon>
        <taxon>Cassia clade</taxon>
        <taxon>Senna</taxon>
    </lineage>
</organism>
<dbReference type="EMBL" id="JAAIUW010000013">
    <property type="protein sequence ID" value="KAF7803766.1"/>
    <property type="molecule type" value="Genomic_DNA"/>
</dbReference>
<accession>A0A834W2V1</accession>
<evidence type="ECO:0000313" key="3">
    <source>
        <dbReference type="Proteomes" id="UP000634136"/>
    </source>
</evidence>
<gene>
    <name evidence="2" type="ORF">G2W53_042877</name>
</gene>
<feature type="compositionally biased region" description="Basic residues" evidence="1">
    <location>
        <begin position="11"/>
        <end position="30"/>
    </location>
</feature>
<evidence type="ECO:0000256" key="1">
    <source>
        <dbReference type="SAM" id="MobiDB-lite"/>
    </source>
</evidence>
<dbReference type="AlphaFoldDB" id="A0A834W2V1"/>
<reference evidence="2" key="1">
    <citation type="submission" date="2020-09" db="EMBL/GenBank/DDBJ databases">
        <title>Genome-Enabled Discovery of Anthraquinone Biosynthesis in Senna tora.</title>
        <authorList>
            <person name="Kang S.-H."/>
            <person name="Pandey R.P."/>
            <person name="Lee C.-M."/>
            <person name="Sim J.-S."/>
            <person name="Jeong J.-T."/>
            <person name="Choi B.-S."/>
            <person name="Jung M."/>
            <person name="Ginzburg D."/>
            <person name="Zhao K."/>
            <person name="Won S.Y."/>
            <person name="Oh T.-J."/>
            <person name="Yu Y."/>
            <person name="Kim N.-H."/>
            <person name="Lee O.R."/>
            <person name="Lee T.-H."/>
            <person name="Bashyal P."/>
            <person name="Kim T.-S."/>
            <person name="Lee W.-H."/>
            <person name="Kawkins C."/>
            <person name="Kim C.-K."/>
            <person name="Kim J.S."/>
            <person name="Ahn B.O."/>
            <person name="Rhee S.Y."/>
            <person name="Sohng J.K."/>
        </authorList>
    </citation>
    <scope>NUCLEOTIDE SEQUENCE</scope>
    <source>
        <tissue evidence="2">Leaf</tissue>
    </source>
</reference>
<dbReference type="Proteomes" id="UP000634136">
    <property type="component" value="Unassembled WGS sequence"/>
</dbReference>
<sequence>MGGVPDLPCSHHLKLHHQKQRRRRLSERKKGVRMRMRVWVEEDLKMVLVFVMD</sequence>
<protein>
    <submittedName>
        <fullName evidence="2">Uncharacterized protein</fullName>
    </submittedName>
</protein>
<evidence type="ECO:0000313" key="2">
    <source>
        <dbReference type="EMBL" id="KAF7803766.1"/>
    </source>
</evidence>
<proteinExistence type="predicted"/>
<keyword evidence="3" id="KW-1185">Reference proteome</keyword>
<name>A0A834W2V1_9FABA</name>
<comment type="caution">
    <text evidence="2">The sequence shown here is derived from an EMBL/GenBank/DDBJ whole genome shotgun (WGS) entry which is preliminary data.</text>
</comment>
<feature type="region of interest" description="Disordered" evidence="1">
    <location>
        <begin position="1"/>
        <end position="30"/>
    </location>
</feature>